<evidence type="ECO:0000313" key="4">
    <source>
        <dbReference type="Proteomes" id="UP001529510"/>
    </source>
</evidence>
<dbReference type="GO" id="GO:0005730">
    <property type="term" value="C:nucleolus"/>
    <property type="evidence" value="ECO:0007669"/>
    <property type="project" value="UniProtKB-SubCell"/>
</dbReference>
<evidence type="ECO:0000256" key="2">
    <source>
        <dbReference type="SAM" id="SignalP"/>
    </source>
</evidence>
<keyword evidence="2" id="KW-0732">Signal</keyword>
<sequence length="100" mass="10864">ITVLLELIGVLLKIAGRSHGQVTAQEEDELDINRQTALYSLKLLCRNFGSGHQEAFVPVLKKAVELVANKDEEKNVMGSALLCVAEVTSTLKALAIPQLH</sequence>
<keyword evidence="1" id="KW-0698">rRNA processing</keyword>
<evidence type="ECO:0000313" key="3">
    <source>
        <dbReference type="EMBL" id="KAL0179912.1"/>
    </source>
</evidence>
<keyword evidence="4" id="KW-1185">Reference proteome</keyword>
<dbReference type="GO" id="GO:1990904">
    <property type="term" value="C:ribonucleoprotein complex"/>
    <property type="evidence" value="ECO:0007669"/>
    <property type="project" value="UniProtKB-KW"/>
</dbReference>
<proteinExistence type="inferred from homology"/>
<evidence type="ECO:0000256" key="1">
    <source>
        <dbReference type="RuleBase" id="RU367065"/>
    </source>
</evidence>
<keyword evidence="1" id="KW-0690">Ribosome biogenesis</keyword>
<protein>
    <recommendedName>
        <fullName evidence="1">HEAT repeat-containing protein 1</fullName>
    </recommendedName>
</protein>
<dbReference type="AlphaFoldDB" id="A0ABD0Q0Y0"/>
<gene>
    <name evidence="3" type="ORF">M9458_025354</name>
</gene>
<comment type="subcellular location">
    <subcellularLocation>
        <location evidence="1">Nucleus</location>
        <location evidence="1">Nucleolus</location>
    </subcellularLocation>
</comment>
<comment type="function">
    <text evidence="1">Involved in nucleolar processing of pre-18S ribosomal RNA.</text>
</comment>
<dbReference type="EMBL" id="JAMKFB020000012">
    <property type="protein sequence ID" value="KAL0179912.1"/>
    <property type="molecule type" value="Genomic_DNA"/>
</dbReference>
<dbReference type="PANTHER" id="PTHR13457">
    <property type="entry name" value="BAP28"/>
    <property type="match status" value="1"/>
</dbReference>
<dbReference type="PANTHER" id="PTHR13457:SF1">
    <property type="entry name" value="HEAT REPEAT-CONTAINING PROTEIN 1"/>
    <property type="match status" value="1"/>
</dbReference>
<name>A0ABD0Q0Y0_CIRMR</name>
<comment type="similarity">
    <text evidence="1">Belongs to the HEATR1/UTP10 family.</text>
</comment>
<keyword evidence="1" id="KW-0539">Nucleus</keyword>
<feature type="chain" id="PRO_5044742902" description="HEAT repeat-containing protein 1" evidence="2">
    <location>
        <begin position="21"/>
        <end position="100"/>
    </location>
</feature>
<comment type="caution">
    <text evidence="3">The sequence shown here is derived from an EMBL/GenBank/DDBJ whole genome shotgun (WGS) entry which is preliminary data.</text>
</comment>
<accession>A0ABD0Q0Y0</accession>
<keyword evidence="1" id="KW-0687">Ribonucleoprotein</keyword>
<dbReference type="Proteomes" id="UP001529510">
    <property type="component" value="Unassembled WGS sequence"/>
</dbReference>
<feature type="non-terminal residue" evidence="3">
    <location>
        <position position="100"/>
    </location>
</feature>
<feature type="signal peptide" evidence="2">
    <location>
        <begin position="1"/>
        <end position="20"/>
    </location>
</feature>
<dbReference type="InterPro" id="IPR040191">
    <property type="entry name" value="UTP10"/>
</dbReference>
<organism evidence="3 4">
    <name type="scientific">Cirrhinus mrigala</name>
    <name type="common">Mrigala</name>
    <dbReference type="NCBI Taxonomy" id="683832"/>
    <lineage>
        <taxon>Eukaryota</taxon>
        <taxon>Metazoa</taxon>
        <taxon>Chordata</taxon>
        <taxon>Craniata</taxon>
        <taxon>Vertebrata</taxon>
        <taxon>Euteleostomi</taxon>
        <taxon>Actinopterygii</taxon>
        <taxon>Neopterygii</taxon>
        <taxon>Teleostei</taxon>
        <taxon>Ostariophysi</taxon>
        <taxon>Cypriniformes</taxon>
        <taxon>Cyprinidae</taxon>
        <taxon>Labeoninae</taxon>
        <taxon>Labeonini</taxon>
        <taxon>Cirrhinus</taxon>
    </lineage>
</organism>
<reference evidence="3 4" key="1">
    <citation type="submission" date="2024-05" db="EMBL/GenBank/DDBJ databases">
        <title>Genome sequencing and assembly of Indian major carp, Cirrhinus mrigala (Hamilton, 1822).</title>
        <authorList>
            <person name="Mohindra V."/>
            <person name="Chowdhury L.M."/>
            <person name="Lal K."/>
            <person name="Jena J.K."/>
        </authorList>
    </citation>
    <scope>NUCLEOTIDE SEQUENCE [LARGE SCALE GENOMIC DNA]</scope>
    <source>
        <strain evidence="3">CM1030</strain>
        <tissue evidence="3">Blood</tissue>
    </source>
</reference>
<dbReference type="GO" id="GO:0006364">
    <property type="term" value="P:rRNA processing"/>
    <property type="evidence" value="ECO:0007669"/>
    <property type="project" value="UniProtKB-UniRule"/>
</dbReference>
<feature type="non-terminal residue" evidence="3">
    <location>
        <position position="1"/>
    </location>
</feature>